<evidence type="ECO:0000313" key="2">
    <source>
        <dbReference type="Proteomes" id="UP000009168"/>
    </source>
</evidence>
<accession>I7MDZ8</accession>
<sequence length="359" mass="41987">MTHLLKKYSKDFIKFKDTYDDAFLLGYLFGQNYADNLDRLHEAFLYLNKKRSQGVFSYEEKLNILNKSLETQDGIISDKIMKLCQYLKNKKKQKSNFCAICSQSIENQEQAYQSTCCKVNFHGQCLANNVSAQLTNQNQAFCVYCKRSINLIDLFSIGKFATKEEFKVIESQMQVLSNISGNTWEYNNSQSQISEFDKIFSKNKGDQFQTSKQQIETGNIFKGYQLQPCPNMIQNSGNNNLLFKNQQTIIEVEEKQSPIKDQKSMQKYQNNQDSFSMLNFEDIEINSNFSNQKNKKRQNIVVPKRLSDTFEQFSASNQKQDNSQMNNNFVSNYIQDRKQICTNNQHNNLVKKNFIYFQK</sequence>
<dbReference type="KEGG" id="tet:TTHERM_00399200"/>
<name>I7MDZ8_TETTS</name>
<organism evidence="1 2">
    <name type="scientific">Tetrahymena thermophila (strain SB210)</name>
    <dbReference type="NCBI Taxonomy" id="312017"/>
    <lineage>
        <taxon>Eukaryota</taxon>
        <taxon>Sar</taxon>
        <taxon>Alveolata</taxon>
        <taxon>Ciliophora</taxon>
        <taxon>Intramacronucleata</taxon>
        <taxon>Oligohymenophorea</taxon>
        <taxon>Hymenostomatida</taxon>
        <taxon>Tetrahymenina</taxon>
        <taxon>Tetrahymenidae</taxon>
        <taxon>Tetrahymena</taxon>
    </lineage>
</organism>
<dbReference type="Gene3D" id="3.30.40.10">
    <property type="entry name" value="Zinc/RING finger domain, C3HC4 (zinc finger)"/>
    <property type="match status" value="1"/>
</dbReference>
<dbReference type="AlphaFoldDB" id="I7MDZ8"/>
<dbReference type="GeneID" id="7825099"/>
<dbReference type="Proteomes" id="UP000009168">
    <property type="component" value="Unassembled WGS sequence"/>
</dbReference>
<reference evidence="2" key="1">
    <citation type="journal article" date="2006" name="PLoS Biol.">
        <title>Macronuclear genome sequence of the ciliate Tetrahymena thermophila, a model eukaryote.</title>
        <authorList>
            <person name="Eisen J.A."/>
            <person name="Coyne R.S."/>
            <person name="Wu M."/>
            <person name="Wu D."/>
            <person name="Thiagarajan M."/>
            <person name="Wortman J.R."/>
            <person name="Badger J.H."/>
            <person name="Ren Q."/>
            <person name="Amedeo P."/>
            <person name="Jones K.M."/>
            <person name="Tallon L.J."/>
            <person name="Delcher A.L."/>
            <person name="Salzberg S.L."/>
            <person name="Silva J.C."/>
            <person name="Haas B.J."/>
            <person name="Majoros W.H."/>
            <person name="Farzad M."/>
            <person name="Carlton J.M."/>
            <person name="Smith R.K. Jr."/>
            <person name="Garg J."/>
            <person name="Pearlman R.E."/>
            <person name="Karrer K.M."/>
            <person name="Sun L."/>
            <person name="Manning G."/>
            <person name="Elde N.C."/>
            <person name="Turkewitz A.P."/>
            <person name="Asai D.J."/>
            <person name="Wilkes D.E."/>
            <person name="Wang Y."/>
            <person name="Cai H."/>
            <person name="Collins K."/>
            <person name="Stewart B.A."/>
            <person name="Lee S.R."/>
            <person name="Wilamowska K."/>
            <person name="Weinberg Z."/>
            <person name="Ruzzo W.L."/>
            <person name="Wloga D."/>
            <person name="Gaertig J."/>
            <person name="Frankel J."/>
            <person name="Tsao C.-C."/>
            <person name="Gorovsky M.A."/>
            <person name="Keeling P.J."/>
            <person name="Waller R.F."/>
            <person name="Patron N.J."/>
            <person name="Cherry J.M."/>
            <person name="Stover N.A."/>
            <person name="Krieger C.J."/>
            <person name="del Toro C."/>
            <person name="Ryder H.F."/>
            <person name="Williamson S.C."/>
            <person name="Barbeau R.A."/>
            <person name="Hamilton E.P."/>
            <person name="Orias E."/>
        </authorList>
    </citation>
    <scope>NUCLEOTIDE SEQUENCE [LARGE SCALE GENOMIC DNA]</scope>
    <source>
        <strain evidence="2">SB210</strain>
    </source>
</reference>
<dbReference type="EMBL" id="GG662719">
    <property type="protein sequence ID" value="EAR93751.4"/>
    <property type="molecule type" value="Genomic_DNA"/>
</dbReference>
<dbReference type="SUPFAM" id="SSF57850">
    <property type="entry name" value="RING/U-box"/>
    <property type="match status" value="1"/>
</dbReference>
<protein>
    <submittedName>
        <fullName evidence="1">Uncharacterized protein</fullName>
    </submittedName>
</protein>
<evidence type="ECO:0000313" key="1">
    <source>
        <dbReference type="EMBL" id="EAR93751.4"/>
    </source>
</evidence>
<keyword evidence="2" id="KW-1185">Reference proteome</keyword>
<dbReference type="InParanoid" id="I7MDZ8"/>
<proteinExistence type="predicted"/>
<dbReference type="RefSeq" id="XP_001013996.4">
    <property type="nucleotide sequence ID" value="XM_001013996.4"/>
</dbReference>
<dbReference type="InterPro" id="IPR013083">
    <property type="entry name" value="Znf_RING/FYVE/PHD"/>
</dbReference>
<gene>
    <name evidence="1" type="ORF">TTHERM_00399200</name>
</gene>